<dbReference type="EMBL" id="HBIV01004725">
    <property type="protein sequence ID" value="CAE0648918.1"/>
    <property type="molecule type" value="Transcribed_RNA"/>
</dbReference>
<comment type="catalytic activity">
    <reaction evidence="10">
        <text>[protein]-C-terminal L-amino acid-glycyl-phosphatidylethanolamide + H2O = [protein]-C-terminal L-amino acid-glycine + a 1,2-diacyl-sn-glycero-3-phosphoethanolamine</text>
        <dbReference type="Rhea" id="RHEA:67548"/>
        <dbReference type="Rhea" id="RHEA-COMP:17323"/>
        <dbReference type="Rhea" id="RHEA-COMP:17324"/>
        <dbReference type="ChEBI" id="CHEBI:15377"/>
        <dbReference type="ChEBI" id="CHEBI:64612"/>
        <dbReference type="ChEBI" id="CHEBI:172940"/>
        <dbReference type="ChEBI" id="CHEBI:172941"/>
    </reaction>
    <physiologicalReaction direction="left-to-right" evidence="10">
        <dbReference type="Rhea" id="RHEA:67549"/>
    </physiologicalReaction>
</comment>
<feature type="compositionally biased region" description="Basic and acidic residues" evidence="12">
    <location>
        <begin position="230"/>
        <end position="248"/>
    </location>
</feature>
<dbReference type="InterPro" id="IPR046792">
    <property type="entry name" value="Peptidase_C54_cat"/>
</dbReference>
<evidence type="ECO:0000256" key="4">
    <source>
        <dbReference type="ARBA" id="ARBA00022490"/>
    </source>
</evidence>
<feature type="compositionally biased region" description="Basic and acidic residues" evidence="12">
    <location>
        <begin position="255"/>
        <end position="266"/>
    </location>
</feature>
<feature type="region of interest" description="Disordered" evidence="12">
    <location>
        <begin position="433"/>
        <end position="477"/>
    </location>
</feature>
<evidence type="ECO:0000256" key="11">
    <source>
        <dbReference type="RuleBase" id="RU363115"/>
    </source>
</evidence>
<evidence type="ECO:0000256" key="8">
    <source>
        <dbReference type="ARBA" id="ARBA00022927"/>
    </source>
</evidence>
<dbReference type="EC" id="3.4.22.-" evidence="11"/>
<evidence type="ECO:0000313" key="14">
    <source>
        <dbReference type="EMBL" id="CAE0648918.1"/>
    </source>
</evidence>
<dbReference type="PANTHER" id="PTHR22624:SF49">
    <property type="entry name" value="CYSTEINE PROTEASE"/>
    <property type="match status" value="1"/>
</dbReference>
<dbReference type="GO" id="GO:0016485">
    <property type="term" value="P:protein processing"/>
    <property type="evidence" value="ECO:0007669"/>
    <property type="project" value="TreeGrafter"/>
</dbReference>
<dbReference type="Pfam" id="PF03416">
    <property type="entry name" value="Peptidase_C54"/>
    <property type="match status" value="1"/>
</dbReference>
<comment type="subcellular location">
    <subcellularLocation>
        <location evidence="1 11">Cytoplasm</location>
    </subcellularLocation>
</comment>
<feature type="compositionally biased region" description="Basic and acidic residues" evidence="12">
    <location>
        <begin position="435"/>
        <end position="456"/>
    </location>
</feature>
<feature type="region of interest" description="Disordered" evidence="12">
    <location>
        <begin position="223"/>
        <end position="266"/>
    </location>
</feature>
<dbReference type="GO" id="GO:0035973">
    <property type="term" value="P:aggrephagy"/>
    <property type="evidence" value="ECO:0007669"/>
    <property type="project" value="TreeGrafter"/>
</dbReference>
<protein>
    <recommendedName>
        <fullName evidence="11">Cysteine protease</fullName>
        <ecNumber evidence="11">3.4.22.-</ecNumber>
    </recommendedName>
</protein>
<dbReference type="PANTHER" id="PTHR22624">
    <property type="entry name" value="CYSTEINE PROTEASE ATG4"/>
    <property type="match status" value="1"/>
</dbReference>
<keyword evidence="5 11" id="KW-0645">Protease</keyword>
<accession>A0A7S4DH17</accession>
<dbReference type="InterPro" id="IPR005078">
    <property type="entry name" value="Peptidase_C54"/>
</dbReference>
<organism evidence="14">
    <name type="scientific">Lotharella globosa</name>
    <dbReference type="NCBI Taxonomy" id="91324"/>
    <lineage>
        <taxon>Eukaryota</taxon>
        <taxon>Sar</taxon>
        <taxon>Rhizaria</taxon>
        <taxon>Cercozoa</taxon>
        <taxon>Chlorarachniophyceae</taxon>
        <taxon>Lotharella</taxon>
    </lineage>
</organism>
<keyword evidence="8 11" id="KW-0653">Protein transport</keyword>
<evidence type="ECO:0000256" key="1">
    <source>
        <dbReference type="ARBA" id="ARBA00004496"/>
    </source>
</evidence>
<name>A0A7S4DH17_9EUKA</name>
<evidence type="ECO:0000256" key="6">
    <source>
        <dbReference type="ARBA" id="ARBA00022801"/>
    </source>
</evidence>
<evidence type="ECO:0000256" key="9">
    <source>
        <dbReference type="ARBA" id="ARBA00023006"/>
    </source>
</evidence>
<dbReference type="SUPFAM" id="SSF54001">
    <property type="entry name" value="Cysteine proteinases"/>
    <property type="match status" value="1"/>
</dbReference>
<sequence length="477" mass="54594">MWEAVFGDQESDAKKVFSRAAPVCLLGVEYNVHESLKKHLKSGSMLGPSKLREMLIQEMERRKKKVEEDFRSRVWFSYREGFPEITPTQWTSDAGWGCMLRTSQMMFCQALITHNLGRGWRLNRSRERSALYSVILRWFLDYPCKECPYSLHNLLHHADCVGKKVGEWFGPQAACVVIQRCHATHKKSPQQQPMLPTVHMASDGTLYLDQLVELCAEKKRSPSTSCQQQKPEKQKVENVEPETTKMCEETPGSATEEHQAQGHTLETKKSWQQIVKESADSWRPVVILVPVRLGLDSINPNYCEGLRRCLKLPQSLGFVGGRPRSSLYFIGYQADSLMYLDPHTIQKVRPLREKIQTDSSTFHCNRIRTMQFRELDPSLALGFYCRDRSDFSAFWDAVQSIGGLRFPPFRTAMVTPNYEGLDDFGAVDLELDTDSEQKSREDRTTPNLKSEGDQRPRSTRASARGKSPPMDDGFVLI</sequence>
<proteinExistence type="inferred from homology"/>
<dbReference type="GO" id="GO:0004197">
    <property type="term" value="F:cysteine-type endopeptidase activity"/>
    <property type="evidence" value="ECO:0007669"/>
    <property type="project" value="TreeGrafter"/>
</dbReference>
<dbReference type="GO" id="GO:0005737">
    <property type="term" value="C:cytoplasm"/>
    <property type="evidence" value="ECO:0007669"/>
    <property type="project" value="UniProtKB-SubCell"/>
</dbReference>
<reference evidence="14" key="1">
    <citation type="submission" date="2021-01" db="EMBL/GenBank/DDBJ databases">
        <authorList>
            <person name="Corre E."/>
            <person name="Pelletier E."/>
            <person name="Niang G."/>
            <person name="Scheremetjew M."/>
            <person name="Finn R."/>
            <person name="Kale V."/>
            <person name="Holt S."/>
            <person name="Cochrane G."/>
            <person name="Meng A."/>
            <person name="Brown T."/>
            <person name="Cohen L."/>
        </authorList>
    </citation>
    <scope>NUCLEOTIDE SEQUENCE</scope>
    <source>
        <strain evidence="14">CCCM811</strain>
    </source>
</reference>
<keyword evidence="9 11" id="KW-0072">Autophagy</keyword>
<evidence type="ECO:0000259" key="13">
    <source>
        <dbReference type="Pfam" id="PF03416"/>
    </source>
</evidence>
<dbReference type="GO" id="GO:0034727">
    <property type="term" value="P:piecemeal microautophagy of the nucleus"/>
    <property type="evidence" value="ECO:0007669"/>
    <property type="project" value="TreeGrafter"/>
</dbReference>
<comment type="similarity">
    <text evidence="2 11">Belongs to the peptidase C54 family.</text>
</comment>
<dbReference type="AlphaFoldDB" id="A0A7S4DH17"/>
<keyword evidence="7" id="KW-0788">Thiol protease</keyword>
<evidence type="ECO:0000256" key="7">
    <source>
        <dbReference type="ARBA" id="ARBA00022807"/>
    </source>
</evidence>
<dbReference type="GO" id="GO:0019786">
    <property type="term" value="F:protein-phosphatidylethanolamide deconjugating activity"/>
    <property type="evidence" value="ECO:0007669"/>
    <property type="project" value="InterPro"/>
</dbReference>
<feature type="domain" description="Peptidase C54 catalytic" evidence="13">
    <location>
        <begin position="64"/>
        <end position="396"/>
    </location>
</feature>
<evidence type="ECO:0000256" key="2">
    <source>
        <dbReference type="ARBA" id="ARBA00010958"/>
    </source>
</evidence>
<evidence type="ECO:0000256" key="5">
    <source>
        <dbReference type="ARBA" id="ARBA00022670"/>
    </source>
</evidence>
<evidence type="ECO:0000256" key="12">
    <source>
        <dbReference type="SAM" id="MobiDB-lite"/>
    </source>
</evidence>
<keyword evidence="6 11" id="KW-0378">Hydrolase</keyword>
<dbReference type="GO" id="GO:0000045">
    <property type="term" value="P:autophagosome assembly"/>
    <property type="evidence" value="ECO:0007669"/>
    <property type="project" value="TreeGrafter"/>
</dbReference>
<evidence type="ECO:0000256" key="10">
    <source>
        <dbReference type="ARBA" id="ARBA00029362"/>
    </source>
</evidence>
<evidence type="ECO:0000256" key="3">
    <source>
        <dbReference type="ARBA" id="ARBA00022448"/>
    </source>
</evidence>
<dbReference type="GO" id="GO:0015031">
    <property type="term" value="P:protein transport"/>
    <property type="evidence" value="ECO:0007669"/>
    <property type="project" value="UniProtKB-KW"/>
</dbReference>
<dbReference type="GO" id="GO:0000423">
    <property type="term" value="P:mitophagy"/>
    <property type="evidence" value="ECO:0007669"/>
    <property type="project" value="TreeGrafter"/>
</dbReference>
<keyword evidence="3" id="KW-0813">Transport</keyword>
<gene>
    <name evidence="14" type="ORF">LGLO00237_LOCUS3334</name>
</gene>
<dbReference type="InterPro" id="IPR038765">
    <property type="entry name" value="Papain-like_cys_pep_sf"/>
</dbReference>
<comment type="function">
    <text evidence="11">Cysteine protease that plays a key role in autophagy by mediating both proteolytic activation and delipidation of ATG8 family proteins.</text>
</comment>
<keyword evidence="4 11" id="KW-0963">Cytoplasm</keyword>